<evidence type="ECO:0000256" key="5">
    <source>
        <dbReference type="ARBA" id="ARBA00023136"/>
    </source>
</evidence>
<feature type="transmembrane region" description="Helical" evidence="7">
    <location>
        <begin position="61"/>
        <end position="82"/>
    </location>
</feature>
<feature type="transmembrane region" description="Helical" evidence="7">
    <location>
        <begin position="149"/>
        <end position="172"/>
    </location>
</feature>
<evidence type="ECO:0000256" key="6">
    <source>
        <dbReference type="ARBA" id="ARBA00029467"/>
    </source>
</evidence>
<sequence length="212" mass="22496">MALGQVGWAALLITCSGLIAFILGIIAENQKPTAIRVSGLTASGGDTAVTCVYPSDPTSWLGSIAVVLLFVTAFKGLVAIVFPYQGKRVPVRALFKSTSLLTFTILSVVIFLVAEALLLWATILESLHRRQFNGKVDPTGSCPTAKTGLFGGAAFLALDSTLFWLICLMLTVNARADHFNSFEEEDLKGSYADVANAQEYAPALGAHATARV</sequence>
<dbReference type="Pfam" id="PF06749">
    <property type="entry name" value="DUF1218"/>
    <property type="match status" value="1"/>
</dbReference>
<gene>
    <name evidence="8" type="ORF">CSSPTR1EN2_LOCUS4018</name>
</gene>
<accession>A0ABP0TJ48</accession>
<comment type="similarity">
    <text evidence="6">Belongs to the DESIGUAL family.</text>
</comment>
<dbReference type="PANTHER" id="PTHR31769">
    <property type="entry name" value="OS07G0462200 PROTEIN-RELATED"/>
    <property type="match status" value="1"/>
</dbReference>
<evidence type="ECO:0000313" key="9">
    <source>
        <dbReference type="Proteomes" id="UP001497512"/>
    </source>
</evidence>
<evidence type="ECO:0000256" key="7">
    <source>
        <dbReference type="SAM" id="Phobius"/>
    </source>
</evidence>
<evidence type="ECO:0000256" key="2">
    <source>
        <dbReference type="ARBA" id="ARBA00022692"/>
    </source>
</evidence>
<evidence type="ECO:0000256" key="3">
    <source>
        <dbReference type="ARBA" id="ARBA00022729"/>
    </source>
</evidence>
<dbReference type="EMBL" id="OZ019903">
    <property type="protein sequence ID" value="CAK9197526.1"/>
    <property type="molecule type" value="Genomic_DNA"/>
</dbReference>
<comment type="subcellular location">
    <subcellularLocation>
        <location evidence="1">Endomembrane system</location>
        <topology evidence="1">Multi-pass membrane protein</topology>
    </subcellularLocation>
</comment>
<feature type="transmembrane region" description="Helical" evidence="7">
    <location>
        <begin position="103"/>
        <end position="123"/>
    </location>
</feature>
<dbReference type="Proteomes" id="UP001497512">
    <property type="component" value="Chromosome 11"/>
</dbReference>
<keyword evidence="2 7" id="KW-0812">Transmembrane</keyword>
<proteinExistence type="inferred from homology"/>
<protein>
    <submittedName>
        <fullName evidence="8">Uncharacterized protein</fullName>
    </submittedName>
</protein>
<keyword evidence="5 7" id="KW-0472">Membrane</keyword>
<feature type="transmembrane region" description="Helical" evidence="7">
    <location>
        <begin position="6"/>
        <end position="27"/>
    </location>
</feature>
<evidence type="ECO:0000256" key="1">
    <source>
        <dbReference type="ARBA" id="ARBA00004127"/>
    </source>
</evidence>
<keyword evidence="9" id="KW-1185">Reference proteome</keyword>
<dbReference type="InterPro" id="IPR009606">
    <property type="entry name" value="DEAL/Modifying_wall_lignin1/2"/>
</dbReference>
<evidence type="ECO:0000313" key="8">
    <source>
        <dbReference type="EMBL" id="CAK9197526.1"/>
    </source>
</evidence>
<reference evidence="8" key="1">
    <citation type="submission" date="2024-02" db="EMBL/GenBank/DDBJ databases">
        <authorList>
            <consortium name="ELIXIR-Norway"/>
            <consortium name="Elixir Norway"/>
        </authorList>
    </citation>
    <scope>NUCLEOTIDE SEQUENCE</scope>
</reference>
<dbReference type="InterPro" id="IPR052222">
    <property type="entry name" value="DESIGUAL"/>
</dbReference>
<keyword evidence="3" id="KW-0732">Signal</keyword>
<keyword evidence="4 7" id="KW-1133">Transmembrane helix</keyword>
<organism evidence="8 9">
    <name type="scientific">Sphagnum troendelagicum</name>
    <dbReference type="NCBI Taxonomy" id="128251"/>
    <lineage>
        <taxon>Eukaryota</taxon>
        <taxon>Viridiplantae</taxon>
        <taxon>Streptophyta</taxon>
        <taxon>Embryophyta</taxon>
        <taxon>Bryophyta</taxon>
        <taxon>Sphagnophytina</taxon>
        <taxon>Sphagnopsida</taxon>
        <taxon>Sphagnales</taxon>
        <taxon>Sphagnaceae</taxon>
        <taxon>Sphagnum</taxon>
    </lineage>
</organism>
<evidence type="ECO:0000256" key="4">
    <source>
        <dbReference type="ARBA" id="ARBA00022989"/>
    </source>
</evidence>
<name>A0ABP0TJ48_9BRYO</name>